<feature type="chain" id="PRO_5034499514" evidence="1">
    <location>
        <begin position="35"/>
        <end position="156"/>
    </location>
</feature>
<sequence length="156" mass="17328">MPSFVRRFNQGERHFIVADCLLVVLAFATPSAAGLKGPTASQISQNRRRVARHPAAAMTADALLLTLGQGRCQIYEYSVPRIGPPRAAAQQQCSSLAYNFSVLRQSSFIPAAWQFVIGLDQISLGTETRWSRKDFSRTMRRWTVRSVLGALSVILF</sequence>
<dbReference type="AlphaFoldDB" id="A0A8G0LB41"/>
<gene>
    <name evidence="2" type="ORF">H0G86_006242</name>
</gene>
<keyword evidence="1" id="KW-0732">Signal</keyword>
<feature type="signal peptide" evidence="1">
    <location>
        <begin position="1"/>
        <end position="34"/>
    </location>
</feature>
<name>A0A8G0LB41_9HYPO</name>
<proteinExistence type="predicted"/>
<reference evidence="2 3" key="1">
    <citation type="journal article" date="2021" name="BMC Genomics">
        <title>Telomere-to-telomere genome assembly of asparaginase-producing Trichoderma simmonsii.</title>
        <authorList>
            <person name="Chung D."/>
            <person name="Kwon Y.M."/>
            <person name="Yang Y."/>
        </authorList>
    </citation>
    <scope>NUCLEOTIDE SEQUENCE [LARGE SCALE GENOMIC DNA]</scope>
    <source>
        <strain evidence="2 3">GH-Sj1</strain>
    </source>
</reference>
<evidence type="ECO:0000313" key="2">
    <source>
        <dbReference type="EMBL" id="QYS99096.1"/>
    </source>
</evidence>
<keyword evidence="3" id="KW-1185">Reference proteome</keyword>
<organism evidence="2 3">
    <name type="scientific">Trichoderma simmonsii</name>
    <dbReference type="NCBI Taxonomy" id="1491479"/>
    <lineage>
        <taxon>Eukaryota</taxon>
        <taxon>Fungi</taxon>
        <taxon>Dikarya</taxon>
        <taxon>Ascomycota</taxon>
        <taxon>Pezizomycotina</taxon>
        <taxon>Sordariomycetes</taxon>
        <taxon>Hypocreomycetidae</taxon>
        <taxon>Hypocreales</taxon>
        <taxon>Hypocreaceae</taxon>
        <taxon>Trichoderma</taxon>
    </lineage>
</organism>
<evidence type="ECO:0000313" key="3">
    <source>
        <dbReference type="Proteomes" id="UP000826661"/>
    </source>
</evidence>
<dbReference type="EMBL" id="CP075866">
    <property type="protein sequence ID" value="QYS99096.1"/>
    <property type="molecule type" value="Genomic_DNA"/>
</dbReference>
<protein>
    <submittedName>
        <fullName evidence="2">Uncharacterized protein</fullName>
    </submittedName>
</protein>
<evidence type="ECO:0000256" key="1">
    <source>
        <dbReference type="SAM" id="SignalP"/>
    </source>
</evidence>
<dbReference type="Proteomes" id="UP000826661">
    <property type="component" value="Chromosome III"/>
</dbReference>
<accession>A0A8G0LB41</accession>